<evidence type="ECO:0000256" key="1">
    <source>
        <dbReference type="ARBA" id="ARBA00022741"/>
    </source>
</evidence>
<keyword evidence="6" id="KW-0238">DNA-binding</keyword>
<keyword evidence="4 9" id="KW-0347">Helicase</keyword>
<dbReference type="InterPro" id="IPR049163">
    <property type="entry name" value="Pif1-like_2B_dom"/>
</dbReference>
<dbReference type="InterPro" id="IPR011320">
    <property type="entry name" value="RNase_H1_N"/>
</dbReference>
<dbReference type="Gene3D" id="3.40.50.300">
    <property type="entry name" value="P-loop containing nucleotide triphosphate hydrolases"/>
    <property type="match status" value="1"/>
</dbReference>
<proteinExistence type="inferred from homology"/>
<evidence type="ECO:0000313" key="13">
    <source>
        <dbReference type="Proteomes" id="UP000184330"/>
    </source>
</evidence>
<sequence length="720" mass="80721">MASTQRAAAYVVYRGRKPGVHYTLEQCEEQTIDYPKGKYLGFNSSYAAEKAWVDWERKLAVKHGASTFLQQVAAAPKPKGEPVFSYEPPHVVSYPALPAQGNVPFVSSPRSENTPPFEASPHYITPPSSSPPRFVPDLKRSASYIDFSDSFGSQSKRPKMEEFKMEEMPALTREERFELGNLEQQKAPGKALVEEPKIELSPEQEKVVNLALRKSNIFLTGAAGSGKTVTLKEILRRIRKRRKGGSVQVVAPTGISALPLGGKTTYSFAGWNPDSMRTGIEELLKKKGKGVIKAIHDLDVLIIEEISMVENQFLERLNRLFKNVLANNLPFGGKQVIFLGDFHQLPPVRPFSNCLQCGCDIPAKKEVPKCISTECKRLDDLDKAAGNEVPSFQWSDKWAFKSSVWKELGLRHIKLEQIHRQKDARFQDILNKIRNGLPLTAEEWTDLERPKEVPNGAFAVRLMSRLNQVKSFNANELAALTSPPRTWTACDTVEKLINSSDGVPYPPGQDKVREYTDSLRDHRFPAELTLKVGARVVLLYNLDHDKGLVNGSQGVVIGFGPAPRELVPADQLPGSHKDIRTRAMMQFQAINASSQMRRPVVRFANGVTQLIPAFAQDGLRGNPLNKIEQYVATRTQVPLALAWALSIHKSQGMTLEYVEVSSRDIFESGQLYVALSRATHLDPGLRLTGFKRNQLPMDPDVLQFYNETRWEKLEPRKKKT</sequence>
<evidence type="ECO:0000256" key="7">
    <source>
        <dbReference type="ARBA" id="ARBA00023204"/>
    </source>
</evidence>
<dbReference type="InterPro" id="IPR037056">
    <property type="entry name" value="RNase_H1_N_sf"/>
</dbReference>
<evidence type="ECO:0000256" key="5">
    <source>
        <dbReference type="ARBA" id="ARBA00022840"/>
    </source>
</evidence>
<dbReference type="GO" id="GO:0006281">
    <property type="term" value="P:DNA repair"/>
    <property type="evidence" value="ECO:0007669"/>
    <property type="project" value="UniProtKB-KW"/>
</dbReference>
<organism evidence="12 13">
    <name type="scientific">Phialocephala subalpina</name>
    <dbReference type="NCBI Taxonomy" id="576137"/>
    <lineage>
        <taxon>Eukaryota</taxon>
        <taxon>Fungi</taxon>
        <taxon>Dikarya</taxon>
        <taxon>Ascomycota</taxon>
        <taxon>Pezizomycotina</taxon>
        <taxon>Leotiomycetes</taxon>
        <taxon>Helotiales</taxon>
        <taxon>Mollisiaceae</taxon>
        <taxon>Phialocephala</taxon>
        <taxon>Phialocephala fortinii species complex</taxon>
    </lineage>
</organism>
<keyword evidence="9" id="KW-0233">DNA recombination</keyword>
<comment type="similarity">
    <text evidence="9">Belongs to the helicase family.</text>
</comment>
<accession>A0A1L7X6M2</accession>
<feature type="region of interest" description="Disordered" evidence="10">
    <location>
        <begin position="107"/>
        <end position="131"/>
    </location>
</feature>
<evidence type="ECO:0000256" key="4">
    <source>
        <dbReference type="ARBA" id="ARBA00022806"/>
    </source>
</evidence>
<dbReference type="STRING" id="576137.A0A1L7X6M2"/>
<evidence type="ECO:0000256" key="6">
    <source>
        <dbReference type="ARBA" id="ARBA00023125"/>
    </source>
</evidence>
<dbReference type="SUPFAM" id="SSF52540">
    <property type="entry name" value="P-loop containing nucleoside triphosphate hydrolases"/>
    <property type="match status" value="2"/>
</dbReference>
<dbReference type="PANTHER" id="PTHR47642:SF5">
    <property type="entry name" value="ATP-DEPENDENT DNA HELICASE"/>
    <property type="match status" value="1"/>
</dbReference>
<name>A0A1L7X6M2_9HELO</name>
<protein>
    <recommendedName>
        <fullName evidence="9">ATP-dependent DNA helicase</fullName>
        <ecNumber evidence="9">5.6.2.3</ecNumber>
    </recommendedName>
</protein>
<keyword evidence="2 9" id="KW-0227">DNA damage</keyword>
<dbReference type="GO" id="GO:0016887">
    <property type="term" value="F:ATP hydrolysis activity"/>
    <property type="evidence" value="ECO:0007669"/>
    <property type="project" value="RHEA"/>
</dbReference>
<evidence type="ECO:0000256" key="3">
    <source>
        <dbReference type="ARBA" id="ARBA00022801"/>
    </source>
</evidence>
<dbReference type="InterPro" id="IPR009027">
    <property type="entry name" value="Ribosomal_bL9/RNase_H1_N"/>
</dbReference>
<dbReference type="Proteomes" id="UP000184330">
    <property type="component" value="Unassembled WGS sequence"/>
</dbReference>
<keyword evidence="7 9" id="KW-0234">DNA repair</keyword>
<evidence type="ECO:0000259" key="11">
    <source>
        <dbReference type="SMART" id="SM00382"/>
    </source>
</evidence>
<dbReference type="OrthoDB" id="432234at2759"/>
<evidence type="ECO:0000313" key="12">
    <source>
        <dbReference type="EMBL" id="CZR60667.1"/>
    </source>
</evidence>
<dbReference type="PANTHER" id="PTHR47642">
    <property type="entry name" value="ATP-DEPENDENT DNA HELICASE"/>
    <property type="match status" value="1"/>
</dbReference>
<reference evidence="12 13" key="1">
    <citation type="submission" date="2016-03" db="EMBL/GenBank/DDBJ databases">
        <authorList>
            <person name="Ploux O."/>
        </authorList>
    </citation>
    <scope>NUCLEOTIDE SEQUENCE [LARGE SCALE GENOMIC DNA]</scope>
    <source>
        <strain evidence="12 13">UAMH 11012</strain>
    </source>
</reference>
<comment type="catalytic activity">
    <reaction evidence="9">
        <text>ATP + H2O = ADP + phosphate + H(+)</text>
        <dbReference type="Rhea" id="RHEA:13065"/>
        <dbReference type="ChEBI" id="CHEBI:15377"/>
        <dbReference type="ChEBI" id="CHEBI:15378"/>
        <dbReference type="ChEBI" id="CHEBI:30616"/>
        <dbReference type="ChEBI" id="CHEBI:43474"/>
        <dbReference type="ChEBI" id="CHEBI:456216"/>
        <dbReference type="EC" id="5.6.2.3"/>
    </reaction>
</comment>
<gene>
    <name evidence="12" type="ORF">PAC_10563</name>
</gene>
<comment type="cofactor">
    <cofactor evidence="9">
        <name>Mg(2+)</name>
        <dbReference type="ChEBI" id="CHEBI:18420"/>
    </cofactor>
</comment>
<dbReference type="InterPro" id="IPR027417">
    <property type="entry name" value="P-loop_NTPase"/>
</dbReference>
<dbReference type="CDD" id="cd18809">
    <property type="entry name" value="SF1_C_RecD"/>
    <property type="match status" value="1"/>
</dbReference>
<evidence type="ECO:0000256" key="10">
    <source>
        <dbReference type="SAM" id="MobiDB-lite"/>
    </source>
</evidence>
<dbReference type="GO" id="GO:0043139">
    <property type="term" value="F:5'-3' DNA helicase activity"/>
    <property type="evidence" value="ECO:0007669"/>
    <property type="project" value="UniProtKB-EC"/>
</dbReference>
<dbReference type="InterPro" id="IPR051055">
    <property type="entry name" value="PIF1_helicase"/>
</dbReference>
<dbReference type="EMBL" id="FJOG01000016">
    <property type="protein sequence ID" value="CZR60667.1"/>
    <property type="molecule type" value="Genomic_DNA"/>
</dbReference>
<keyword evidence="3 9" id="KW-0378">Hydrolase</keyword>
<dbReference type="GO" id="GO:0000723">
    <property type="term" value="P:telomere maintenance"/>
    <property type="evidence" value="ECO:0007669"/>
    <property type="project" value="InterPro"/>
</dbReference>
<dbReference type="GO" id="GO:0006310">
    <property type="term" value="P:DNA recombination"/>
    <property type="evidence" value="ECO:0007669"/>
    <property type="project" value="UniProtKB-KW"/>
</dbReference>
<evidence type="ECO:0000256" key="9">
    <source>
        <dbReference type="RuleBase" id="RU363044"/>
    </source>
</evidence>
<dbReference type="InterPro" id="IPR003593">
    <property type="entry name" value="AAA+_ATPase"/>
</dbReference>
<keyword evidence="5 9" id="KW-0067">ATP-binding</keyword>
<dbReference type="Pfam" id="PF05970">
    <property type="entry name" value="PIF1"/>
    <property type="match status" value="1"/>
</dbReference>
<dbReference type="InterPro" id="IPR010285">
    <property type="entry name" value="DNA_helicase_pif1-like_DEAD"/>
</dbReference>
<dbReference type="Pfam" id="PF01693">
    <property type="entry name" value="Cauli_VI"/>
    <property type="match status" value="1"/>
</dbReference>
<dbReference type="SUPFAM" id="SSF55658">
    <property type="entry name" value="L9 N-domain-like"/>
    <property type="match status" value="1"/>
</dbReference>
<keyword evidence="13" id="KW-1185">Reference proteome</keyword>
<keyword evidence="1 9" id="KW-0547">Nucleotide-binding</keyword>
<keyword evidence="8" id="KW-0413">Isomerase</keyword>
<dbReference type="GO" id="GO:0005524">
    <property type="term" value="F:ATP binding"/>
    <property type="evidence" value="ECO:0007669"/>
    <property type="project" value="UniProtKB-KW"/>
</dbReference>
<dbReference type="Gene3D" id="3.40.970.10">
    <property type="entry name" value="Ribonuclease H1, N-terminal domain"/>
    <property type="match status" value="1"/>
</dbReference>
<dbReference type="EC" id="5.6.2.3" evidence="9"/>
<feature type="domain" description="AAA+ ATPase" evidence="11">
    <location>
        <begin position="213"/>
        <end position="351"/>
    </location>
</feature>
<evidence type="ECO:0000256" key="2">
    <source>
        <dbReference type="ARBA" id="ARBA00022763"/>
    </source>
</evidence>
<dbReference type="AlphaFoldDB" id="A0A1L7X6M2"/>
<evidence type="ECO:0000256" key="8">
    <source>
        <dbReference type="ARBA" id="ARBA00023235"/>
    </source>
</evidence>
<dbReference type="SMART" id="SM00382">
    <property type="entry name" value="AAA"/>
    <property type="match status" value="1"/>
</dbReference>
<dbReference type="Pfam" id="PF21530">
    <property type="entry name" value="Pif1_2B_dom"/>
    <property type="match status" value="1"/>
</dbReference>